<sequence length="501" mass="54403">MDQVLTATHDNASAWAGIGAAISYLWSQKAFPVRASLIGVLSAACYLAIIFALHITTSSVTFNSSRSFVAATRGLPAYIGTPNELDLRQYSAGSLYFLPSILNSTTNLGLLDGTLYDVLDIDPVLRTAAVDATGFNITCGYVANISSLSYLNESPTYWRPTTDDGSPESADAVYFAIFSTQPGVISSAIPWYEGYMRDSIVLYSTIPILDSIGQTGPLVKLSLPMDTSVSSVQMFQCSLSLVNQTATVDSQSHQIQSVGPDYTKTTSTSMQYIPPSTNVTADGTSFMDTWGLYYSQIPPSDFPLDFGALKPVMASVADVYLIQKLNLPAAHFNDTLNVKLHDVENALSVVVASMFWTLGHIPPTHRASIHPAWRNNGTGDGALSDLVKPPILMPGKANVTEVFTEERLELNIFALSGGLAISLILMALAFPTLLFRRGFEDTDVPIDGTGILHAIWLYRNQPELETLLKQVEHPTDENLRAGAMIRTRLVGGRLRKQTRGE</sequence>
<dbReference type="AlphaFoldDB" id="A0AAD7J3P1"/>
<evidence type="ECO:0000313" key="2">
    <source>
        <dbReference type="EMBL" id="KAJ7756050.1"/>
    </source>
</evidence>
<keyword evidence="1" id="KW-0472">Membrane</keyword>
<comment type="caution">
    <text evidence="2">The sequence shown here is derived from an EMBL/GenBank/DDBJ whole genome shotgun (WGS) entry which is preliminary data.</text>
</comment>
<keyword evidence="1" id="KW-1133">Transmembrane helix</keyword>
<dbReference type="Proteomes" id="UP001215280">
    <property type="component" value="Unassembled WGS sequence"/>
</dbReference>
<evidence type="ECO:0000256" key="1">
    <source>
        <dbReference type="SAM" id="Phobius"/>
    </source>
</evidence>
<keyword evidence="3" id="KW-1185">Reference proteome</keyword>
<protein>
    <submittedName>
        <fullName evidence="2">Uncharacterized protein</fullName>
    </submittedName>
</protein>
<feature type="transmembrane region" description="Helical" evidence="1">
    <location>
        <begin position="35"/>
        <end position="55"/>
    </location>
</feature>
<accession>A0AAD7J3P1</accession>
<feature type="transmembrane region" description="Helical" evidence="1">
    <location>
        <begin position="412"/>
        <end position="435"/>
    </location>
</feature>
<organism evidence="2 3">
    <name type="scientific">Mycena maculata</name>
    <dbReference type="NCBI Taxonomy" id="230809"/>
    <lineage>
        <taxon>Eukaryota</taxon>
        <taxon>Fungi</taxon>
        <taxon>Dikarya</taxon>
        <taxon>Basidiomycota</taxon>
        <taxon>Agaricomycotina</taxon>
        <taxon>Agaricomycetes</taxon>
        <taxon>Agaricomycetidae</taxon>
        <taxon>Agaricales</taxon>
        <taxon>Marasmiineae</taxon>
        <taxon>Mycenaceae</taxon>
        <taxon>Mycena</taxon>
    </lineage>
</organism>
<proteinExistence type="predicted"/>
<reference evidence="2" key="1">
    <citation type="submission" date="2023-03" db="EMBL/GenBank/DDBJ databases">
        <title>Massive genome expansion in bonnet fungi (Mycena s.s.) driven by repeated elements and novel gene families across ecological guilds.</title>
        <authorList>
            <consortium name="Lawrence Berkeley National Laboratory"/>
            <person name="Harder C.B."/>
            <person name="Miyauchi S."/>
            <person name="Viragh M."/>
            <person name="Kuo A."/>
            <person name="Thoen E."/>
            <person name="Andreopoulos B."/>
            <person name="Lu D."/>
            <person name="Skrede I."/>
            <person name="Drula E."/>
            <person name="Henrissat B."/>
            <person name="Morin E."/>
            <person name="Kohler A."/>
            <person name="Barry K."/>
            <person name="LaButti K."/>
            <person name="Morin E."/>
            <person name="Salamov A."/>
            <person name="Lipzen A."/>
            <person name="Mereny Z."/>
            <person name="Hegedus B."/>
            <person name="Baldrian P."/>
            <person name="Stursova M."/>
            <person name="Weitz H."/>
            <person name="Taylor A."/>
            <person name="Grigoriev I.V."/>
            <person name="Nagy L.G."/>
            <person name="Martin F."/>
            <person name="Kauserud H."/>
        </authorList>
    </citation>
    <scope>NUCLEOTIDE SEQUENCE</scope>
    <source>
        <strain evidence="2">CBHHK188m</strain>
    </source>
</reference>
<dbReference type="EMBL" id="JARJLG010000062">
    <property type="protein sequence ID" value="KAJ7756050.1"/>
    <property type="molecule type" value="Genomic_DNA"/>
</dbReference>
<gene>
    <name evidence="2" type="ORF">DFH07DRAFT_482802</name>
</gene>
<name>A0AAD7J3P1_9AGAR</name>
<evidence type="ECO:0000313" key="3">
    <source>
        <dbReference type="Proteomes" id="UP001215280"/>
    </source>
</evidence>
<keyword evidence="1" id="KW-0812">Transmembrane</keyword>